<organism evidence="5 6">
    <name type="scientific">Leptospira interrogans serovar Pyrogenes str. 200701872</name>
    <dbReference type="NCBI Taxonomy" id="1193029"/>
    <lineage>
        <taxon>Bacteria</taxon>
        <taxon>Pseudomonadati</taxon>
        <taxon>Spirochaetota</taxon>
        <taxon>Spirochaetia</taxon>
        <taxon>Leptospirales</taxon>
        <taxon>Leptospiraceae</taxon>
        <taxon>Leptospira</taxon>
    </lineage>
</organism>
<dbReference type="Proteomes" id="UP000012117">
    <property type="component" value="Unassembled WGS sequence"/>
</dbReference>
<keyword evidence="4" id="KW-0704">Schiff base</keyword>
<dbReference type="InterPro" id="IPR050146">
    <property type="entry name" value="Type-I_3-dehydroquinase"/>
</dbReference>
<dbReference type="PANTHER" id="PTHR43699">
    <property type="entry name" value="3-DEHYDROQUINATE DEHYDRATASE"/>
    <property type="match status" value="1"/>
</dbReference>
<proteinExistence type="predicted"/>
<dbReference type="SUPFAM" id="SSF51569">
    <property type="entry name" value="Aldolase"/>
    <property type="match status" value="1"/>
</dbReference>
<dbReference type="InterPro" id="IPR001381">
    <property type="entry name" value="DHquinase_I"/>
</dbReference>
<dbReference type="GO" id="GO:0003855">
    <property type="term" value="F:3-dehydroquinate dehydratase activity"/>
    <property type="evidence" value="ECO:0007669"/>
    <property type="project" value="UniProtKB-EC"/>
</dbReference>
<accession>M6ZV32</accession>
<dbReference type="Pfam" id="PF01487">
    <property type="entry name" value="DHquinase_I"/>
    <property type="match status" value="1"/>
</dbReference>
<gene>
    <name evidence="5" type="ORF">LEP1GSC124_2850</name>
</gene>
<dbReference type="AlphaFoldDB" id="M6ZV32"/>
<comment type="caution">
    <text evidence="5">The sequence shown here is derived from an EMBL/GenBank/DDBJ whole genome shotgun (WGS) entry which is preliminary data.</text>
</comment>
<evidence type="ECO:0000256" key="1">
    <source>
        <dbReference type="ARBA" id="ARBA00001864"/>
    </source>
</evidence>
<sequence length="44" mass="4812">MGPLGIVSRVFPDSFGSIFTYCCLNNPKAPGQVDLESLIQLRNL</sequence>
<evidence type="ECO:0000256" key="4">
    <source>
        <dbReference type="ARBA" id="ARBA00023270"/>
    </source>
</evidence>
<evidence type="ECO:0000313" key="6">
    <source>
        <dbReference type="Proteomes" id="UP000012117"/>
    </source>
</evidence>
<dbReference type="GO" id="GO:0046279">
    <property type="term" value="P:3,4-dihydroxybenzoate biosynthetic process"/>
    <property type="evidence" value="ECO:0007669"/>
    <property type="project" value="TreeGrafter"/>
</dbReference>
<dbReference type="EMBL" id="AKWN02000165">
    <property type="protein sequence ID" value="EMP08152.1"/>
    <property type="molecule type" value="Genomic_DNA"/>
</dbReference>
<dbReference type="Gene3D" id="3.20.20.70">
    <property type="entry name" value="Aldolase class I"/>
    <property type="match status" value="1"/>
</dbReference>
<name>M6ZV32_LEPIR</name>
<dbReference type="BioCyc" id="LINT1193029:G11R4-4381-MONOMER"/>
<reference evidence="5 6" key="1">
    <citation type="submission" date="2013-01" db="EMBL/GenBank/DDBJ databases">
        <authorList>
            <person name="Harkins D.M."/>
            <person name="Durkin A.S."/>
            <person name="Brinkac L.M."/>
            <person name="Haft D.H."/>
            <person name="Selengut J.D."/>
            <person name="Sanka R."/>
            <person name="DePew J."/>
            <person name="Purushe J."/>
            <person name="Picardeau M."/>
            <person name="Werts C."/>
            <person name="Goarant C."/>
            <person name="Vinetz J.M."/>
            <person name="Sutton G.G."/>
            <person name="Nierman W.C."/>
            <person name="Fouts D.E."/>
        </authorList>
    </citation>
    <scope>NUCLEOTIDE SEQUENCE [LARGE SCALE GENOMIC DNA]</scope>
    <source>
        <strain evidence="5 6">200701872</strain>
    </source>
</reference>
<dbReference type="InterPro" id="IPR013785">
    <property type="entry name" value="Aldolase_TIM"/>
</dbReference>
<protein>
    <recommendedName>
        <fullName evidence="2">3-dehydroquinate dehydratase</fullName>
        <ecNumber evidence="2">4.2.1.10</ecNumber>
    </recommendedName>
</protein>
<evidence type="ECO:0000313" key="5">
    <source>
        <dbReference type="EMBL" id="EMP08152.1"/>
    </source>
</evidence>
<comment type="catalytic activity">
    <reaction evidence="1">
        <text>3-dehydroquinate = 3-dehydroshikimate + H2O</text>
        <dbReference type="Rhea" id="RHEA:21096"/>
        <dbReference type="ChEBI" id="CHEBI:15377"/>
        <dbReference type="ChEBI" id="CHEBI:16630"/>
        <dbReference type="ChEBI" id="CHEBI:32364"/>
        <dbReference type="EC" id="4.2.1.10"/>
    </reaction>
</comment>
<evidence type="ECO:0000256" key="2">
    <source>
        <dbReference type="ARBA" id="ARBA00012060"/>
    </source>
</evidence>
<evidence type="ECO:0000256" key="3">
    <source>
        <dbReference type="ARBA" id="ARBA00023239"/>
    </source>
</evidence>
<dbReference type="PANTHER" id="PTHR43699:SF1">
    <property type="entry name" value="3-DEHYDROQUINATE DEHYDRATASE"/>
    <property type="match status" value="1"/>
</dbReference>
<keyword evidence="3" id="KW-0456">Lyase</keyword>
<dbReference type="EC" id="4.2.1.10" evidence="2"/>